<sequence length="201" mass="21867">MADRRRRGVRIGTESPTSHSSIASNITTTNSTTNPPAQRPRQPVNGGRIPRSIDNQYILTTVADGRLGYTLPSNNGYVRAPQGHVLPAWANPGFRVKLDVYFVEYGLWFEDSGYRIRNLGWVQNLVQQLQDLLAVCYVESGATAAGFAGPGLAEVLLGAAALFGLWSLSRSLNSCVSHFLSQDGSRMQAELATIESWVCPA</sequence>
<evidence type="ECO:0000256" key="1">
    <source>
        <dbReference type="SAM" id="MobiDB-lite"/>
    </source>
</evidence>
<accession>A0A498JMR5</accession>
<evidence type="ECO:0000313" key="2">
    <source>
        <dbReference type="EMBL" id="RXH94882.1"/>
    </source>
</evidence>
<dbReference type="EMBL" id="RDQH01000333">
    <property type="protein sequence ID" value="RXH94882.1"/>
    <property type="molecule type" value="Genomic_DNA"/>
</dbReference>
<dbReference type="AlphaFoldDB" id="A0A498JMR5"/>
<dbReference type="Proteomes" id="UP000290289">
    <property type="component" value="Chromosome 7"/>
</dbReference>
<proteinExistence type="predicted"/>
<keyword evidence="3" id="KW-1185">Reference proteome</keyword>
<organism evidence="2 3">
    <name type="scientific">Malus domestica</name>
    <name type="common">Apple</name>
    <name type="synonym">Pyrus malus</name>
    <dbReference type="NCBI Taxonomy" id="3750"/>
    <lineage>
        <taxon>Eukaryota</taxon>
        <taxon>Viridiplantae</taxon>
        <taxon>Streptophyta</taxon>
        <taxon>Embryophyta</taxon>
        <taxon>Tracheophyta</taxon>
        <taxon>Spermatophyta</taxon>
        <taxon>Magnoliopsida</taxon>
        <taxon>eudicotyledons</taxon>
        <taxon>Gunneridae</taxon>
        <taxon>Pentapetalae</taxon>
        <taxon>rosids</taxon>
        <taxon>fabids</taxon>
        <taxon>Rosales</taxon>
        <taxon>Rosaceae</taxon>
        <taxon>Amygdaloideae</taxon>
        <taxon>Maleae</taxon>
        <taxon>Malus</taxon>
    </lineage>
</organism>
<name>A0A498JMR5_MALDO</name>
<evidence type="ECO:0000313" key="3">
    <source>
        <dbReference type="Proteomes" id="UP000290289"/>
    </source>
</evidence>
<reference evidence="2 3" key="1">
    <citation type="submission" date="2018-10" db="EMBL/GenBank/DDBJ databases">
        <title>A high-quality apple genome assembly.</title>
        <authorList>
            <person name="Hu J."/>
        </authorList>
    </citation>
    <scope>NUCLEOTIDE SEQUENCE [LARGE SCALE GENOMIC DNA]</scope>
    <source>
        <strain evidence="3">cv. HFTH1</strain>
        <tissue evidence="2">Young leaf</tissue>
    </source>
</reference>
<feature type="compositionally biased region" description="Low complexity" evidence="1">
    <location>
        <begin position="17"/>
        <end position="34"/>
    </location>
</feature>
<gene>
    <name evidence="2" type="ORF">DVH24_024566</name>
</gene>
<feature type="region of interest" description="Disordered" evidence="1">
    <location>
        <begin position="1"/>
        <end position="51"/>
    </location>
</feature>
<protein>
    <submittedName>
        <fullName evidence="2">Uncharacterized protein</fullName>
    </submittedName>
</protein>
<comment type="caution">
    <text evidence="2">The sequence shown here is derived from an EMBL/GenBank/DDBJ whole genome shotgun (WGS) entry which is preliminary data.</text>
</comment>